<dbReference type="InterPro" id="IPR004130">
    <property type="entry name" value="Gpn"/>
</dbReference>
<keyword evidence="3 6" id="KW-0547">Nucleotide-binding</keyword>
<evidence type="ECO:0000256" key="6">
    <source>
        <dbReference type="RuleBase" id="RU365059"/>
    </source>
</evidence>
<dbReference type="AlphaFoldDB" id="A0A0D6R0V7"/>
<dbReference type="EMBL" id="GCKF01039164">
    <property type="protein sequence ID" value="JAG95929.1"/>
    <property type="molecule type" value="Transcribed_RNA"/>
</dbReference>
<evidence type="ECO:0000313" key="7">
    <source>
        <dbReference type="EMBL" id="JAG95928.1"/>
    </source>
</evidence>
<sequence>MGYAQLVIGPAGSGKSTYCNNLHQHCESIGRTVHIVNLDPAAESFDYPVSIDIRDLISLEDVMEELNLGPNGGLVYCMEHLEENLDDWLAEQLEGYLDDDYLVFDCPGQIELYSHIPVFRIFVDQLKRWNYNVCAVYLLDSQFVSDITKYLSGCMASLSAMVQLEVPHVNILTKMDLVKNKKEIKKFLDPDPRLLLSDLNQYMAPRYAKLNKALAELLDDYSMVSFLPLDITKEDSIQYILSHIDNAIQYGEDADVKVKDFDPDFITGEDGGDD</sequence>
<evidence type="ECO:0000256" key="5">
    <source>
        <dbReference type="ARBA" id="ARBA00023134"/>
    </source>
</evidence>
<dbReference type="InterPro" id="IPR030228">
    <property type="entry name" value="Gpn3"/>
</dbReference>
<comment type="function">
    <text evidence="6">Small GTPase required for proper nuclear import of RNA polymerase II and III (RNAPII and RNAPIII). May act at an RNAP assembly step prior to nuclear import.</text>
</comment>
<organism evidence="7">
    <name type="scientific">Araucaria cunninghamii</name>
    <name type="common">Hoop pine</name>
    <name type="synonym">Moreton Bay pine</name>
    <dbReference type="NCBI Taxonomy" id="56994"/>
    <lineage>
        <taxon>Eukaryota</taxon>
        <taxon>Viridiplantae</taxon>
        <taxon>Streptophyta</taxon>
        <taxon>Embryophyta</taxon>
        <taxon>Tracheophyta</taxon>
        <taxon>Spermatophyta</taxon>
        <taxon>Pinopsida</taxon>
        <taxon>Pinidae</taxon>
        <taxon>Conifers II</taxon>
        <taxon>Araucariales</taxon>
        <taxon>Araucariaceae</taxon>
        <taxon>Araucaria</taxon>
    </lineage>
</organism>
<comment type="subunit">
    <text evidence="6">Binds to RNA polymerase II (RNAPII).</text>
</comment>
<name>A0A0D6R0V7_ARACU</name>
<accession>A0A0D6R0V7</accession>
<evidence type="ECO:0000256" key="3">
    <source>
        <dbReference type="ARBA" id="ARBA00022741"/>
    </source>
</evidence>
<keyword evidence="4 6" id="KW-0378">Hydrolase</keyword>
<evidence type="ECO:0000256" key="4">
    <source>
        <dbReference type="ARBA" id="ARBA00022801"/>
    </source>
</evidence>
<dbReference type="PANTHER" id="PTHR21231:SF7">
    <property type="entry name" value="GPN-LOOP GTPASE 3"/>
    <property type="match status" value="1"/>
</dbReference>
<proteinExistence type="inferred from homology"/>
<dbReference type="Pfam" id="PF03029">
    <property type="entry name" value="ATP_bind_1"/>
    <property type="match status" value="1"/>
</dbReference>
<evidence type="ECO:0000256" key="1">
    <source>
        <dbReference type="ARBA" id="ARBA00005290"/>
    </source>
</evidence>
<keyword evidence="5 6" id="KW-0342">GTP-binding</keyword>
<dbReference type="InterPro" id="IPR027417">
    <property type="entry name" value="P-loop_NTPase"/>
</dbReference>
<evidence type="ECO:0000256" key="2">
    <source>
        <dbReference type="ARBA" id="ARBA00014587"/>
    </source>
</evidence>
<dbReference type="CDD" id="cd17872">
    <property type="entry name" value="GPN3"/>
    <property type="match status" value="1"/>
</dbReference>
<dbReference type="EMBL" id="GCKF01039165">
    <property type="protein sequence ID" value="JAG95928.1"/>
    <property type="molecule type" value="Transcribed_RNA"/>
</dbReference>
<protein>
    <recommendedName>
        <fullName evidence="2 6">GPN-loop GTPase 3</fullName>
    </recommendedName>
</protein>
<dbReference type="PANTHER" id="PTHR21231">
    <property type="entry name" value="XPA-BINDING PROTEIN 1-RELATED"/>
    <property type="match status" value="1"/>
</dbReference>
<comment type="similarity">
    <text evidence="1 6">Belongs to the GPN-loop GTPase family.</text>
</comment>
<dbReference type="Gene3D" id="3.40.50.300">
    <property type="entry name" value="P-loop containing nucleotide triphosphate hydrolases"/>
    <property type="match status" value="1"/>
</dbReference>
<dbReference type="GO" id="GO:0005525">
    <property type="term" value="F:GTP binding"/>
    <property type="evidence" value="ECO:0007669"/>
    <property type="project" value="UniProtKB-KW"/>
</dbReference>
<dbReference type="GO" id="GO:0003924">
    <property type="term" value="F:GTPase activity"/>
    <property type="evidence" value="ECO:0007669"/>
    <property type="project" value="TreeGrafter"/>
</dbReference>
<reference evidence="7" key="1">
    <citation type="submission" date="2015-03" db="EMBL/GenBank/DDBJ databases">
        <title>A transcriptome of Araucaria cunninghamii, an australian fine timber species.</title>
        <authorList>
            <person name="Jing Yi C.J.Y."/>
            <person name="Yin San L.Y.S."/>
            <person name="Abdul Karim S.S."/>
            <person name="Wan Azmi N.N."/>
            <person name="Hercus R.R."/>
            <person name="Croft L.L."/>
        </authorList>
    </citation>
    <scope>NUCLEOTIDE SEQUENCE</scope>
    <source>
        <strain evidence="7">MI0301</strain>
        <tissue evidence="7">Leaf</tissue>
    </source>
</reference>
<dbReference type="SUPFAM" id="SSF52540">
    <property type="entry name" value="P-loop containing nucleoside triphosphate hydrolases"/>
    <property type="match status" value="1"/>
</dbReference>
<dbReference type="FunFam" id="3.40.50.300:FF:000552">
    <property type="entry name" value="GPN-loop GTPase 3"/>
    <property type="match status" value="1"/>
</dbReference>